<keyword evidence="1" id="KW-0732">Signal</keyword>
<organism evidence="4 5">
    <name type="scientific">Hwanghaeella grinnelliae</name>
    <dbReference type="NCBI Taxonomy" id="2500179"/>
    <lineage>
        <taxon>Bacteria</taxon>
        <taxon>Pseudomonadati</taxon>
        <taxon>Pseudomonadota</taxon>
        <taxon>Alphaproteobacteria</taxon>
        <taxon>Rhodospirillales</taxon>
        <taxon>Rhodospirillaceae</taxon>
        <taxon>Hwanghaeella</taxon>
    </lineage>
</organism>
<dbReference type="InterPro" id="IPR049712">
    <property type="entry name" value="Poly_export"/>
</dbReference>
<reference evidence="5" key="1">
    <citation type="submission" date="2019-01" db="EMBL/GenBank/DDBJ databases">
        <title>Gri0909 isolated from a small marine red alga.</title>
        <authorList>
            <person name="Kim J."/>
            <person name="Jeong S.E."/>
            <person name="Jeon C.O."/>
        </authorList>
    </citation>
    <scope>NUCLEOTIDE SEQUENCE [LARGE SCALE GENOMIC DNA]</scope>
    <source>
        <strain evidence="5">Gri0909</strain>
    </source>
</reference>
<evidence type="ECO:0000313" key="4">
    <source>
        <dbReference type="EMBL" id="RVU34098.1"/>
    </source>
</evidence>
<evidence type="ECO:0000259" key="3">
    <source>
        <dbReference type="Pfam" id="PF10531"/>
    </source>
</evidence>
<dbReference type="Pfam" id="PF10531">
    <property type="entry name" value="SLBB"/>
    <property type="match status" value="1"/>
</dbReference>
<dbReference type="PANTHER" id="PTHR33619:SF3">
    <property type="entry name" value="POLYSACCHARIDE EXPORT PROTEIN GFCE-RELATED"/>
    <property type="match status" value="1"/>
</dbReference>
<feature type="domain" description="Polysaccharide export protein N-terminal" evidence="2">
    <location>
        <begin position="52"/>
        <end position="125"/>
    </location>
</feature>
<dbReference type="EMBL" id="SADE01000004">
    <property type="protein sequence ID" value="RVU34098.1"/>
    <property type="molecule type" value="Genomic_DNA"/>
</dbReference>
<proteinExistence type="predicted"/>
<dbReference type="InterPro" id="IPR003715">
    <property type="entry name" value="Poly_export_N"/>
</dbReference>
<dbReference type="InterPro" id="IPR019554">
    <property type="entry name" value="Soluble_ligand-bd"/>
</dbReference>
<dbReference type="Pfam" id="PF02563">
    <property type="entry name" value="Poly_export"/>
    <property type="match status" value="1"/>
</dbReference>
<name>A0A3S2WPL1_9PROT</name>
<dbReference type="PANTHER" id="PTHR33619">
    <property type="entry name" value="POLYSACCHARIDE EXPORT PROTEIN GFCE-RELATED"/>
    <property type="match status" value="1"/>
</dbReference>
<dbReference type="Gene3D" id="3.30.1950.10">
    <property type="entry name" value="wza like domain"/>
    <property type="match status" value="1"/>
</dbReference>
<dbReference type="Proteomes" id="UP000287447">
    <property type="component" value="Unassembled WGS sequence"/>
</dbReference>
<accession>A0A3S2WPL1</accession>
<evidence type="ECO:0000256" key="1">
    <source>
        <dbReference type="ARBA" id="ARBA00022729"/>
    </source>
</evidence>
<dbReference type="GO" id="GO:0015159">
    <property type="term" value="F:polysaccharide transmembrane transporter activity"/>
    <property type="evidence" value="ECO:0007669"/>
    <property type="project" value="InterPro"/>
</dbReference>
<evidence type="ECO:0000313" key="5">
    <source>
        <dbReference type="Proteomes" id="UP000287447"/>
    </source>
</evidence>
<sequence>MVIRDRLVGSLLPFQTTIIDGVVPVSRVSVLFAAMATVMVLFSTQVRAEDADATGYKLLPGDLLSVSVWREEILDRELSVLPDGNITFPLAGRVNVAGLTTPQVEKVLSERLGQYLAEPVVTVSVSAVSGNKVYVVGKVTQPGAYIMTTPTTISQILSVVGAFDRFAELDEIKVLRGAGENAEYISFSYDDLVDGSNAKKATMLLEAGDVVIIP</sequence>
<protein>
    <submittedName>
        <fullName evidence="4">Polysaccharide export protein</fullName>
    </submittedName>
</protein>
<dbReference type="AlphaFoldDB" id="A0A3S2WPL1"/>
<comment type="caution">
    <text evidence="4">The sequence shown here is derived from an EMBL/GenBank/DDBJ whole genome shotgun (WGS) entry which is preliminary data.</text>
</comment>
<keyword evidence="5" id="KW-1185">Reference proteome</keyword>
<evidence type="ECO:0000259" key="2">
    <source>
        <dbReference type="Pfam" id="PF02563"/>
    </source>
</evidence>
<gene>
    <name evidence="4" type="ORF">EOI86_23570</name>
</gene>
<feature type="domain" description="Soluble ligand binding" evidence="3">
    <location>
        <begin position="132"/>
        <end position="179"/>
    </location>
</feature>